<evidence type="ECO:0008006" key="4">
    <source>
        <dbReference type="Google" id="ProtNLM"/>
    </source>
</evidence>
<dbReference type="EMBL" id="PVXO01000036">
    <property type="protein sequence ID" value="PRR78778.1"/>
    <property type="molecule type" value="Genomic_DNA"/>
</dbReference>
<keyword evidence="1" id="KW-0812">Transmembrane</keyword>
<keyword evidence="1" id="KW-0472">Membrane</keyword>
<dbReference type="AlphaFoldDB" id="A0A2T0B4G0"/>
<dbReference type="RefSeq" id="WP_170063660.1">
    <property type="nucleotide sequence ID" value="NZ_PVXO01000036.1"/>
</dbReference>
<feature type="transmembrane region" description="Helical" evidence="1">
    <location>
        <begin position="21"/>
        <end position="40"/>
    </location>
</feature>
<sequence>MIFKNIINHKKVFKLKKGFSLIELLVSIALLLMVATFININIKGYLNIMNDIDYILCDEAIVSFINNGKQYCREKEVMGRIYFPSNNDSLILYSGSKRIDIYNLPKNFKFIKVGVRNREININSKGITGDAGTLNYIDRKGKIHEITISVGTAHVQIK</sequence>
<dbReference type="PROSITE" id="PS00409">
    <property type="entry name" value="PROKAR_NTER_METHYL"/>
    <property type="match status" value="1"/>
</dbReference>
<organism evidence="2 3">
    <name type="scientific">Clostridium liquoris</name>
    <dbReference type="NCBI Taxonomy" id="1289519"/>
    <lineage>
        <taxon>Bacteria</taxon>
        <taxon>Bacillati</taxon>
        <taxon>Bacillota</taxon>
        <taxon>Clostridia</taxon>
        <taxon>Eubacteriales</taxon>
        <taxon>Clostridiaceae</taxon>
        <taxon>Clostridium</taxon>
    </lineage>
</organism>
<keyword evidence="3" id="KW-1185">Reference proteome</keyword>
<comment type="caution">
    <text evidence="2">The sequence shown here is derived from an EMBL/GenBank/DDBJ whole genome shotgun (WGS) entry which is preliminary data.</text>
</comment>
<dbReference type="InterPro" id="IPR012902">
    <property type="entry name" value="N_methyl_site"/>
</dbReference>
<reference evidence="2 3" key="1">
    <citation type="submission" date="2018-03" db="EMBL/GenBank/DDBJ databases">
        <title>Genome sequence of Clostridium liquoris DSM 100320.</title>
        <authorList>
            <person name="Poehlein A."/>
            <person name="Daniel R."/>
        </authorList>
    </citation>
    <scope>NUCLEOTIDE SEQUENCE [LARGE SCALE GENOMIC DNA]</scope>
    <source>
        <strain evidence="2 3">DSM 100320</strain>
    </source>
</reference>
<name>A0A2T0B4G0_9CLOT</name>
<proteinExistence type="predicted"/>
<dbReference type="NCBIfam" id="TIGR02532">
    <property type="entry name" value="IV_pilin_GFxxxE"/>
    <property type="match status" value="1"/>
</dbReference>
<accession>A0A2T0B4G0</accession>
<dbReference type="Proteomes" id="UP000239706">
    <property type="component" value="Unassembled WGS sequence"/>
</dbReference>
<keyword evidence="1" id="KW-1133">Transmembrane helix</keyword>
<gene>
    <name evidence="2" type="ORF">CLLI_13600</name>
</gene>
<dbReference type="Pfam" id="PF07963">
    <property type="entry name" value="N_methyl"/>
    <property type="match status" value="1"/>
</dbReference>
<evidence type="ECO:0000313" key="2">
    <source>
        <dbReference type="EMBL" id="PRR78778.1"/>
    </source>
</evidence>
<evidence type="ECO:0000313" key="3">
    <source>
        <dbReference type="Proteomes" id="UP000239706"/>
    </source>
</evidence>
<protein>
    <recommendedName>
        <fullName evidence="4">Prepilin-type N-terminal cleavage/methylation domain-containing protein</fullName>
    </recommendedName>
</protein>
<evidence type="ECO:0000256" key="1">
    <source>
        <dbReference type="SAM" id="Phobius"/>
    </source>
</evidence>